<gene>
    <name evidence="2" type="ORF">JCM31447_31620</name>
</gene>
<geneLocation type="plasmid" evidence="2 3">
    <name>79K</name>
</geneLocation>
<accession>A0A4P2VP01</accession>
<dbReference type="AlphaFoldDB" id="A0A4P2VP01"/>
<organism evidence="2 3">
    <name type="scientific">Fluviispira sanaruensis</name>
    <dbReference type="NCBI Taxonomy" id="2493639"/>
    <lineage>
        <taxon>Bacteria</taxon>
        <taxon>Pseudomonadati</taxon>
        <taxon>Bdellovibrionota</taxon>
        <taxon>Oligoflexia</taxon>
        <taxon>Silvanigrellales</taxon>
        <taxon>Silvanigrellaceae</taxon>
        <taxon>Fluviispira</taxon>
    </lineage>
</organism>
<keyword evidence="2" id="KW-0614">Plasmid</keyword>
<name>A0A4P2VP01_FLUSA</name>
<sequence length="65" mass="7331">MPKKNTQAQTNLSESQLKKESVKAQSSVYSLTNATTISLMMREANRSANIDTKIIENTLKQGRFR</sequence>
<dbReference type="EMBL" id="AP019369">
    <property type="protein sequence ID" value="BBH54688.1"/>
    <property type="molecule type" value="Genomic_DNA"/>
</dbReference>
<proteinExistence type="predicted"/>
<feature type="region of interest" description="Disordered" evidence="1">
    <location>
        <begin position="1"/>
        <end position="25"/>
    </location>
</feature>
<protein>
    <submittedName>
        <fullName evidence="2">Uncharacterized protein</fullName>
    </submittedName>
</protein>
<evidence type="ECO:0000313" key="3">
    <source>
        <dbReference type="Proteomes" id="UP000291236"/>
    </source>
</evidence>
<reference evidence="2 3" key="1">
    <citation type="submission" date="2018-12" db="EMBL/GenBank/DDBJ databases">
        <title>Rubrispira sanarue gen. nov., sp., nov., a member of the order Silvanigrellales, isolated from a brackish lake in Hamamatsu Japan.</title>
        <authorList>
            <person name="Maejima Y."/>
            <person name="Iino T."/>
            <person name="Muraguchi Y."/>
            <person name="Fukuda K."/>
            <person name="Nojiri H."/>
            <person name="Ohkuma M."/>
            <person name="Moriuchi R."/>
            <person name="Dohra H."/>
            <person name="Kimbara K."/>
            <person name="Shintani M."/>
        </authorList>
    </citation>
    <scope>NUCLEOTIDE SEQUENCE [LARGE SCALE GENOMIC DNA]</scope>
    <source>
        <strain evidence="2 3">RF1110005</strain>
        <plasmid evidence="2 3">79K</plasmid>
    </source>
</reference>
<dbReference type="RefSeq" id="WP_130613173.1">
    <property type="nucleotide sequence ID" value="NZ_AP019369.1"/>
</dbReference>
<dbReference type="KEGG" id="sbf:JCM31447_31620"/>
<keyword evidence="3" id="KW-1185">Reference proteome</keyword>
<feature type="compositionally biased region" description="Polar residues" evidence="1">
    <location>
        <begin position="1"/>
        <end position="15"/>
    </location>
</feature>
<dbReference type="Proteomes" id="UP000291236">
    <property type="component" value="Plasmid 79K"/>
</dbReference>
<evidence type="ECO:0000313" key="2">
    <source>
        <dbReference type="EMBL" id="BBH54688.1"/>
    </source>
</evidence>
<dbReference type="GeneID" id="39493321"/>
<evidence type="ECO:0000256" key="1">
    <source>
        <dbReference type="SAM" id="MobiDB-lite"/>
    </source>
</evidence>